<reference evidence="8" key="1">
    <citation type="submission" date="2020-05" db="UniProtKB">
        <authorList>
            <consortium name="EnsemblMetazoa"/>
        </authorList>
    </citation>
    <scope>IDENTIFICATION</scope>
    <source>
        <strain evidence="8">BB02</strain>
    </source>
</reference>
<dbReference type="EnsemblMetazoa" id="BGLB034802-RA">
    <property type="protein sequence ID" value="BGLB034802-PA"/>
    <property type="gene ID" value="BGLB034802"/>
</dbReference>
<dbReference type="AlphaFoldDB" id="A0A2C9LTM3"/>
<dbReference type="PANTHER" id="PTHR21324">
    <property type="entry name" value="FASTING-INDUCIBLE INTEGRAL MEMBRANE PROTEIN TM6P1-RELATED"/>
    <property type="match status" value="1"/>
</dbReference>
<feature type="transmembrane region" description="Helical" evidence="6">
    <location>
        <begin position="156"/>
        <end position="181"/>
    </location>
</feature>
<dbReference type="VEuPathDB" id="VectorBase:BGLAX_044796"/>
<evidence type="ECO:0000313" key="8">
    <source>
        <dbReference type="EnsemblMetazoa" id="BGLB034802-PA"/>
    </source>
</evidence>
<evidence type="ECO:0000256" key="2">
    <source>
        <dbReference type="ARBA" id="ARBA00006565"/>
    </source>
</evidence>
<sequence length="267" mass="29824">MSYLGLLPVSLVLLAAITIGISYVIAVVNHDVSTVFPYISDTGSNRPESCIFGQFLNIAAFLAFSTMYVRYKAVEAIAHRSNDDHKLRRLNKVSLFFGVLAALGVSIVANFQEGTDVEIVHIIGAGMTFILGVLYCFLQAALSFHMCPDYNGHCICTIRLAISLMSLVALLLTVISAAIALNEWTSKTHSPNKFKWLPDDPGYAAHLVSTVGEWVTAFTFLSFFFTYVREFDKFELEIRTRPLVTHLDQRLQDSDREEVNERTKLLS</sequence>
<evidence type="ECO:0000256" key="5">
    <source>
        <dbReference type="ARBA" id="ARBA00023136"/>
    </source>
</evidence>
<feature type="transmembrane region" description="Helical" evidence="6">
    <location>
        <begin position="121"/>
        <end position="144"/>
    </location>
</feature>
<keyword evidence="3 6" id="KW-0812">Transmembrane</keyword>
<protein>
    <recommendedName>
        <fullName evidence="7">CWH43-like N-terminal domain-containing protein</fullName>
    </recommendedName>
</protein>
<evidence type="ECO:0000256" key="1">
    <source>
        <dbReference type="ARBA" id="ARBA00004127"/>
    </source>
</evidence>
<dbReference type="GO" id="GO:0012505">
    <property type="term" value="C:endomembrane system"/>
    <property type="evidence" value="ECO:0007669"/>
    <property type="project" value="UniProtKB-SubCell"/>
</dbReference>
<dbReference type="InterPro" id="IPR019402">
    <property type="entry name" value="CWH43_N"/>
</dbReference>
<dbReference type="InterPro" id="IPR050911">
    <property type="entry name" value="DRAM/TMEM150_Autophagy_Mod"/>
</dbReference>
<feature type="transmembrane region" description="Helical" evidence="6">
    <location>
        <begin position="201"/>
        <end position="228"/>
    </location>
</feature>
<accession>A0A2C9LTM3</accession>
<dbReference type="PANTHER" id="PTHR21324:SF2">
    <property type="entry name" value="EG:22E5.9 PROTEIN"/>
    <property type="match status" value="1"/>
</dbReference>
<dbReference type="KEGG" id="bgt:106059520"/>
<evidence type="ECO:0000256" key="4">
    <source>
        <dbReference type="ARBA" id="ARBA00022989"/>
    </source>
</evidence>
<evidence type="ECO:0000259" key="7">
    <source>
        <dbReference type="Pfam" id="PF10277"/>
    </source>
</evidence>
<feature type="transmembrane region" description="Helical" evidence="6">
    <location>
        <begin position="90"/>
        <end position="109"/>
    </location>
</feature>
<gene>
    <name evidence="8" type="primary">106059520</name>
</gene>
<dbReference type="Proteomes" id="UP000076420">
    <property type="component" value="Unassembled WGS sequence"/>
</dbReference>
<comment type="similarity">
    <text evidence="2">Belongs to the DRAM/TMEM150 family.</text>
</comment>
<organism evidence="8 9">
    <name type="scientific">Biomphalaria glabrata</name>
    <name type="common">Bloodfluke planorb</name>
    <name type="synonym">Freshwater snail</name>
    <dbReference type="NCBI Taxonomy" id="6526"/>
    <lineage>
        <taxon>Eukaryota</taxon>
        <taxon>Metazoa</taxon>
        <taxon>Spiralia</taxon>
        <taxon>Lophotrochozoa</taxon>
        <taxon>Mollusca</taxon>
        <taxon>Gastropoda</taxon>
        <taxon>Heterobranchia</taxon>
        <taxon>Euthyneura</taxon>
        <taxon>Panpulmonata</taxon>
        <taxon>Hygrophila</taxon>
        <taxon>Lymnaeoidea</taxon>
        <taxon>Planorbidae</taxon>
        <taxon>Biomphalaria</taxon>
    </lineage>
</organism>
<evidence type="ECO:0000256" key="3">
    <source>
        <dbReference type="ARBA" id="ARBA00022692"/>
    </source>
</evidence>
<dbReference type="OrthoDB" id="191706at2759"/>
<proteinExistence type="inferred from homology"/>
<feature type="transmembrane region" description="Helical" evidence="6">
    <location>
        <begin position="50"/>
        <end position="69"/>
    </location>
</feature>
<evidence type="ECO:0000256" key="6">
    <source>
        <dbReference type="SAM" id="Phobius"/>
    </source>
</evidence>
<dbReference type="Pfam" id="PF10277">
    <property type="entry name" value="Frag1"/>
    <property type="match status" value="1"/>
</dbReference>
<evidence type="ECO:0000313" key="9">
    <source>
        <dbReference type="Proteomes" id="UP000076420"/>
    </source>
</evidence>
<dbReference type="STRING" id="6526.A0A2C9LTM3"/>
<comment type="subcellular location">
    <subcellularLocation>
        <location evidence="1">Endomembrane system</location>
        <topology evidence="1">Multi-pass membrane protein</topology>
    </subcellularLocation>
</comment>
<keyword evidence="4 6" id="KW-1133">Transmembrane helix</keyword>
<keyword evidence="5 6" id="KW-0472">Membrane</keyword>
<dbReference type="VEuPathDB" id="VectorBase:BGLB034802"/>
<feature type="domain" description="CWH43-like N-terminal" evidence="7">
    <location>
        <begin position="4"/>
        <end position="233"/>
    </location>
</feature>
<name>A0A2C9LTM3_BIOGL</name>